<protein>
    <submittedName>
        <fullName evidence="2">Uncharacterized protein</fullName>
    </submittedName>
</protein>
<evidence type="ECO:0000313" key="3">
    <source>
        <dbReference type="Proteomes" id="UP000272025"/>
    </source>
</evidence>
<sequence length="149" mass="16116">MAMVVHMVMEAETAEMYKWLLLGTPTDTVCSSSDTPGKLHPSENFVLAGTNVGICPSPSRDATQDASSPHSAVPFNTSVPQRGVEKHNRTVPHSSPLLSLLVSNGNSQCNNCHFAAYEVPARTNCPIFQIPSPLAQARRQKAVAFHFND</sequence>
<feature type="compositionally biased region" description="Polar residues" evidence="1">
    <location>
        <begin position="60"/>
        <end position="80"/>
    </location>
</feature>
<dbReference type="GeneID" id="39582643"/>
<accession>A0A3N2PYD0</accession>
<dbReference type="Proteomes" id="UP000272025">
    <property type="component" value="Unassembled WGS sequence"/>
</dbReference>
<reference evidence="2 3" key="1">
    <citation type="journal article" date="2018" name="Mol. Ecol.">
        <title>The obligate alkalophilic soda-lake fungus Sodiomyces alkalinus has shifted to a protein diet.</title>
        <authorList>
            <person name="Grum-Grzhimaylo A.A."/>
            <person name="Falkoski D.L."/>
            <person name="van den Heuvel J."/>
            <person name="Valero-Jimenez C.A."/>
            <person name="Min B."/>
            <person name="Choi I.G."/>
            <person name="Lipzen A."/>
            <person name="Daum C.G."/>
            <person name="Aanen D.K."/>
            <person name="Tsang A."/>
            <person name="Henrissat B."/>
            <person name="Bilanenko E.N."/>
            <person name="de Vries R.P."/>
            <person name="van Kan J.A.L."/>
            <person name="Grigoriev I.V."/>
            <person name="Debets A.J.M."/>
        </authorList>
    </citation>
    <scope>NUCLEOTIDE SEQUENCE [LARGE SCALE GENOMIC DNA]</scope>
    <source>
        <strain evidence="2 3">F11</strain>
    </source>
</reference>
<feature type="region of interest" description="Disordered" evidence="1">
    <location>
        <begin position="57"/>
        <end position="91"/>
    </location>
</feature>
<name>A0A3N2PYD0_SODAK</name>
<gene>
    <name evidence="2" type="ORF">SODALDRAFT_359242</name>
</gene>
<keyword evidence="3" id="KW-1185">Reference proteome</keyword>
<organism evidence="2 3">
    <name type="scientific">Sodiomyces alkalinus (strain CBS 110278 / VKM F-3762 / F11)</name>
    <name type="common">Alkaliphilic filamentous fungus</name>
    <dbReference type="NCBI Taxonomy" id="1314773"/>
    <lineage>
        <taxon>Eukaryota</taxon>
        <taxon>Fungi</taxon>
        <taxon>Dikarya</taxon>
        <taxon>Ascomycota</taxon>
        <taxon>Pezizomycotina</taxon>
        <taxon>Sordariomycetes</taxon>
        <taxon>Hypocreomycetidae</taxon>
        <taxon>Glomerellales</taxon>
        <taxon>Plectosphaerellaceae</taxon>
        <taxon>Sodiomyces</taxon>
    </lineage>
</organism>
<dbReference type="EMBL" id="ML119054">
    <property type="protein sequence ID" value="ROT39355.1"/>
    <property type="molecule type" value="Genomic_DNA"/>
</dbReference>
<proteinExistence type="predicted"/>
<dbReference type="AlphaFoldDB" id="A0A3N2PYD0"/>
<evidence type="ECO:0000313" key="2">
    <source>
        <dbReference type="EMBL" id="ROT39355.1"/>
    </source>
</evidence>
<dbReference type="RefSeq" id="XP_028467161.1">
    <property type="nucleotide sequence ID" value="XM_028614165.1"/>
</dbReference>
<evidence type="ECO:0000256" key="1">
    <source>
        <dbReference type="SAM" id="MobiDB-lite"/>
    </source>
</evidence>